<feature type="transmembrane region" description="Helical" evidence="7">
    <location>
        <begin position="332"/>
        <end position="351"/>
    </location>
</feature>
<proteinExistence type="inferred from homology"/>
<evidence type="ECO:0000256" key="5">
    <source>
        <dbReference type="ARBA" id="ARBA00022989"/>
    </source>
</evidence>
<evidence type="ECO:0000256" key="7">
    <source>
        <dbReference type="RuleBase" id="RU363032"/>
    </source>
</evidence>
<keyword evidence="3" id="KW-1003">Cell membrane</keyword>
<reference evidence="9 10" key="1">
    <citation type="journal article" date="2019" name="Int. J. Syst. Evol. Microbiol.">
        <title>The Global Catalogue of Microorganisms (GCM) 10K type strain sequencing project: providing services to taxonomists for standard genome sequencing and annotation.</title>
        <authorList>
            <consortium name="The Broad Institute Genomics Platform"/>
            <consortium name="The Broad Institute Genome Sequencing Center for Infectious Disease"/>
            <person name="Wu L."/>
            <person name="Ma J."/>
        </authorList>
    </citation>
    <scope>NUCLEOTIDE SEQUENCE [LARGE SCALE GENOMIC DNA]</scope>
    <source>
        <strain evidence="9 10">JCM 16001</strain>
    </source>
</reference>
<evidence type="ECO:0000256" key="6">
    <source>
        <dbReference type="ARBA" id="ARBA00023136"/>
    </source>
</evidence>
<dbReference type="PANTHER" id="PTHR43744">
    <property type="entry name" value="ABC TRANSPORTER PERMEASE PROTEIN MG189-RELATED-RELATED"/>
    <property type="match status" value="1"/>
</dbReference>
<comment type="subcellular location">
    <subcellularLocation>
        <location evidence="1 7">Cell membrane</location>
        <topology evidence="1 7">Multi-pass membrane protein</topology>
    </subcellularLocation>
</comment>
<dbReference type="Proteomes" id="UP001499851">
    <property type="component" value="Unassembled WGS sequence"/>
</dbReference>
<dbReference type="InterPro" id="IPR000515">
    <property type="entry name" value="MetI-like"/>
</dbReference>
<comment type="caution">
    <text evidence="9">The sequence shown here is derived from an EMBL/GenBank/DDBJ whole genome shotgun (WGS) entry which is preliminary data.</text>
</comment>
<protein>
    <submittedName>
        <fullName evidence="9">Carbohydrate ABC transporter permease</fullName>
    </submittedName>
</protein>
<dbReference type="EMBL" id="BAAAQF010000022">
    <property type="protein sequence ID" value="GAA1690532.1"/>
    <property type="molecule type" value="Genomic_DNA"/>
</dbReference>
<evidence type="ECO:0000256" key="1">
    <source>
        <dbReference type="ARBA" id="ARBA00004651"/>
    </source>
</evidence>
<name>A0ABN2HN07_9ACTN</name>
<feature type="transmembrane region" description="Helical" evidence="7">
    <location>
        <begin position="164"/>
        <end position="183"/>
    </location>
</feature>
<feature type="transmembrane region" description="Helical" evidence="7">
    <location>
        <begin position="30"/>
        <end position="53"/>
    </location>
</feature>
<dbReference type="InterPro" id="IPR035906">
    <property type="entry name" value="MetI-like_sf"/>
</dbReference>
<evidence type="ECO:0000313" key="10">
    <source>
        <dbReference type="Proteomes" id="UP001499851"/>
    </source>
</evidence>
<feature type="transmembrane region" description="Helical" evidence="7">
    <location>
        <begin position="271"/>
        <end position="296"/>
    </location>
</feature>
<keyword evidence="6 7" id="KW-0472">Membrane</keyword>
<dbReference type="PROSITE" id="PS50928">
    <property type="entry name" value="ABC_TM1"/>
    <property type="match status" value="1"/>
</dbReference>
<dbReference type="SUPFAM" id="SSF161098">
    <property type="entry name" value="MetI-like"/>
    <property type="match status" value="1"/>
</dbReference>
<dbReference type="PANTHER" id="PTHR43744:SF6">
    <property type="entry name" value="ABC TRANSPORTER PERMEASE PROTEIN YESQ-RELATED"/>
    <property type="match status" value="1"/>
</dbReference>
<evidence type="ECO:0000256" key="3">
    <source>
        <dbReference type="ARBA" id="ARBA00022475"/>
    </source>
</evidence>
<feature type="transmembrane region" description="Helical" evidence="7">
    <location>
        <begin position="195"/>
        <end position="216"/>
    </location>
</feature>
<comment type="similarity">
    <text evidence="7">Belongs to the binding-protein-dependent transport system permease family.</text>
</comment>
<evidence type="ECO:0000256" key="2">
    <source>
        <dbReference type="ARBA" id="ARBA00022448"/>
    </source>
</evidence>
<keyword evidence="4 7" id="KW-0812">Transmembrane</keyword>
<feature type="domain" description="ABC transmembrane type-1" evidence="8">
    <location>
        <begin position="160"/>
        <end position="351"/>
    </location>
</feature>
<keyword evidence="2 7" id="KW-0813">Transport</keyword>
<dbReference type="Pfam" id="PF00528">
    <property type="entry name" value="BPD_transp_1"/>
    <property type="match status" value="1"/>
</dbReference>
<dbReference type="CDD" id="cd06261">
    <property type="entry name" value="TM_PBP2"/>
    <property type="match status" value="1"/>
</dbReference>
<feature type="transmembrane region" description="Helical" evidence="7">
    <location>
        <begin position="228"/>
        <end position="250"/>
    </location>
</feature>
<evidence type="ECO:0000313" key="9">
    <source>
        <dbReference type="EMBL" id="GAA1690532.1"/>
    </source>
</evidence>
<accession>A0ABN2HN07</accession>
<dbReference type="Gene3D" id="1.10.3720.10">
    <property type="entry name" value="MetI-like"/>
    <property type="match status" value="1"/>
</dbReference>
<dbReference type="RefSeq" id="WP_344490886.1">
    <property type="nucleotide sequence ID" value="NZ_BAAAQF010000022.1"/>
</dbReference>
<sequence>MTATATARPAEAADALPPAERALRRRRRGITATIVTTLGALLLAVVFLMPLGYGAATALKDKDGVSDPNASILPVSALTFEYEGEVHDVYAVPMPDGTTRDLALVEPGRESSVFVDPEDPGAGTLEWEGRWRTLEPVTGLNPQWGNFGEAWDTISFLRLTGWTLMYALVTMALTVVSSAVVAYGFARFRFPGRGLLFGLLMATILLPPAVTLVPKYAVFLQMGWVGTYLPLIVPQLFANAFNVFLLRQYFLTIPRELEEAARIDGAGPIRTFLRVIVPQSVPALTAVSLFHFFYAWNDFFEPLLYLAGNRDIVPIGVGLSYFSGVYNSEPHLILAASLLALALPVAIFLAAQRVFVQGIVVTGVDK</sequence>
<evidence type="ECO:0000256" key="4">
    <source>
        <dbReference type="ARBA" id="ARBA00022692"/>
    </source>
</evidence>
<organism evidence="9 10">
    <name type="scientific">Glycomyces endophyticus</name>
    <dbReference type="NCBI Taxonomy" id="480996"/>
    <lineage>
        <taxon>Bacteria</taxon>
        <taxon>Bacillati</taxon>
        <taxon>Actinomycetota</taxon>
        <taxon>Actinomycetes</taxon>
        <taxon>Glycomycetales</taxon>
        <taxon>Glycomycetaceae</taxon>
        <taxon>Glycomyces</taxon>
    </lineage>
</organism>
<gene>
    <name evidence="9" type="ORF">GCM10009830_42790</name>
</gene>
<evidence type="ECO:0000259" key="8">
    <source>
        <dbReference type="PROSITE" id="PS50928"/>
    </source>
</evidence>
<keyword evidence="10" id="KW-1185">Reference proteome</keyword>
<keyword evidence="5 7" id="KW-1133">Transmembrane helix</keyword>